<feature type="binding site" evidence="3">
    <location>
        <begin position="18"/>
        <end position="25"/>
    </location>
    <ligand>
        <name>substrate</name>
    </ligand>
</feature>
<dbReference type="SUPFAM" id="SSF53254">
    <property type="entry name" value="Phosphoglycerate mutase-like"/>
    <property type="match status" value="1"/>
</dbReference>
<dbReference type="GO" id="GO:0045820">
    <property type="term" value="P:negative regulation of glycolytic process"/>
    <property type="evidence" value="ECO:0007669"/>
    <property type="project" value="TreeGrafter"/>
</dbReference>
<name>A0A7W6S2S9_9PROT</name>
<evidence type="ECO:0000313" key="4">
    <source>
        <dbReference type="EMBL" id="MBB4287350.1"/>
    </source>
</evidence>
<dbReference type="Gene3D" id="3.40.50.1240">
    <property type="entry name" value="Phosphoglycerate mutase-like"/>
    <property type="match status" value="1"/>
</dbReference>
<evidence type="ECO:0000256" key="1">
    <source>
        <dbReference type="ARBA" id="ARBA00022801"/>
    </source>
</evidence>
<comment type="caution">
    <text evidence="4">The sequence shown here is derived from an EMBL/GenBank/DDBJ whole genome shotgun (WGS) entry which is preliminary data.</text>
</comment>
<dbReference type="CDD" id="cd07067">
    <property type="entry name" value="HP_PGM_like"/>
    <property type="match status" value="1"/>
</dbReference>
<evidence type="ECO:0000313" key="5">
    <source>
        <dbReference type="Proteomes" id="UP000555728"/>
    </source>
</evidence>
<dbReference type="AlphaFoldDB" id="A0A7W6S2S9"/>
<dbReference type="RefSeq" id="WP_184436999.1">
    <property type="nucleotide sequence ID" value="NZ_JACIGI010000034.1"/>
</dbReference>
<dbReference type="EC" id="5.4.2.12" evidence="4"/>
<evidence type="ECO:0000256" key="2">
    <source>
        <dbReference type="PIRSR" id="PIRSR613078-1"/>
    </source>
</evidence>
<accession>A0A7W6S2S9</accession>
<sequence>MNTHGMRGLLEGPFLFMRHGESTTNARDLVAGLMDAPLSERGAEQSAAAARVLRDEPLASVVVTGLYRTHQTALPILDQTGLTPFVEPGLNERDWGDLEGRPLTERPSTFYDPPGGETWEVFADRIWRTAQALRVRVPTLLIAHSGTFRALLYRMGFGKVRPPVDNALPVRFVPVAPTTADAPAWTVLHLDGSPVPIKPPKSA</sequence>
<keyword evidence="5" id="KW-1185">Reference proteome</keyword>
<dbReference type="EMBL" id="JACIGI010000034">
    <property type="protein sequence ID" value="MBB4287350.1"/>
    <property type="molecule type" value="Genomic_DNA"/>
</dbReference>
<dbReference type="PANTHER" id="PTHR46517">
    <property type="entry name" value="FRUCTOSE-2,6-BISPHOSPHATASE TIGAR"/>
    <property type="match status" value="1"/>
</dbReference>
<evidence type="ECO:0000256" key="3">
    <source>
        <dbReference type="PIRSR" id="PIRSR613078-2"/>
    </source>
</evidence>
<feature type="active site" description="Proton donor/acceptor" evidence="2">
    <location>
        <position position="92"/>
    </location>
</feature>
<dbReference type="GO" id="GO:0005829">
    <property type="term" value="C:cytosol"/>
    <property type="evidence" value="ECO:0007669"/>
    <property type="project" value="TreeGrafter"/>
</dbReference>
<dbReference type="InterPro" id="IPR051695">
    <property type="entry name" value="Phosphoglycerate_Mutase"/>
</dbReference>
<dbReference type="Pfam" id="PF00300">
    <property type="entry name" value="His_Phos_1"/>
    <property type="match status" value="1"/>
</dbReference>
<reference evidence="4 5" key="1">
    <citation type="submission" date="2020-08" db="EMBL/GenBank/DDBJ databases">
        <title>Genome sequencing of Purple Non-Sulfur Bacteria from various extreme environments.</title>
        <authorList>
            <person name="Mayer M."/>
        </authorList>
    </citation>
    <scope>NUCLEOTIDE SEQUENCE [LARGE SCALE GENOMIC DNA]</scope>
    <source>
        <strain evidence="4 5">JA135</strain>
    </source>
</reference>
<dbReference type="InterPro" id="IPR029033">
    <property type="entry name" value="His_PPase_superfam"/>
</dbReference>
<feature type="binding site" evidence="3">
    <location>
        <position position="68"/>
    </location>
    <ligand>
        <name>substrate</name>
    </ligand>
</feature>
<protein>
    <submittedName>
        <fullName evidence="4">Putative phosphoglycerate mutase</fullName>
        <ecNumber evidence="4">5.4.2.12</ecNumber>
    </submittedName>
</protein>
<keyword evidence="1" id="KW-0378">Hydrolase</keyword>
<organism evidence="4 5">
    <name type="scientific">Roseospira goensis</name>
    <dbReference type="NCBI Taxonomy" id="391922"/>
    <lineage>
        <taxon>Bacteria</taxon>
        <taxon>Pseudomonadati</taxon>
        <taxon>Pseudomonadota</taxon>
        <taxon>Alphaproteobacteria</taxon>
        <taxon>Rhodospirillales</taxon>
        <taxon>Rhodospirillaceae</taxon>
        <taxon>Roseospira</taxon>
    </lineage>
</organism>
<feature type="active site" description="Tele-phosphohistidine intermediate" evidence="2">
    <location>
        <position position="19"/>
    </location>
</feature>
<dbReference type="SMART" id="SM00855">
    <property type="entry name" value="PGAM"/>
    <property type="match status" value="1"/>
</dbReference>
<gene>
    <name evidence="4" type="ORF">GGD88_003097</name>
</gene>
<dbReference type="PANTHER" id="PTHR46517:SF1">
    <property type="entry name" value="FRUCTOSE-2,6-BISPHOSPHATASE TIGAR"/>
    <property type="match status" value="1"/>
</dbReference>
<dbReference type="GO" id="GO:0004331">
    <property type="term" value="F:fructose-2,6-bisphosphate 2-phosphatase activity"/>
    <property type="evidence" value="ECO:0007669"/>
    <property type="project" value="TreeGrafter"/>
</dbReference>
<dbReference type="GO" id="GO:0004619">
    <property type="term" value="F:phosphoglycerate mutase activity"/>
    <property type="evidence" value="ECO:0007669"/>
    <property type="project" value="UniProtKB-EC"/>
</dbReference>
<proteinExistence type="predicted"/>
<dbReference type="Proteomes" id="UP000555728">
    <property type="component" value="Unassembled WGS sequence"/>
</dbReference>
<dbReference type="InterPro" id="IPR013078">
    <property type="entry name" value="His_Pase_superF_clade-1"/>
</dbReference>
<dbReference type="GO" id="GO:0043456">
    <property type="term" value="P:regulation of pentose-phosphate shunt"/>
    <property type="evidence" value="ECO:0007669"/>
    <property type="project" value="TreeGrafter"/>
</dbReference>
<keyword evidence="4" id="KW-0413">Isomerase</keyword>